<gene>
    <name evidence="1" type="ORF">QFC24_006449</name>
</gene>
<evidence type="ECO:0000313" key="2">
    <source>
        <dbReference type="Proteomes" id="UP001234202"/>
    </source>
</evidence>
<sequence>MILQNTSSPLFVVIGSTGVQGRSVIKALQESTQPYRVRAITRDISSASAQALQQIGCETVKANVDDAESLQRAFEGASYAFLMTSSDYTDLSPDFDHEYSQGKNQFDAAVQAGVQVIVWAGVPSMKELYNGTGKVDNFEVKARITAYGRSLVFPSGKTPRIIDSQPGAYLTNYLISSPPRPSPNDPNTFLFSLALAPESELPVIDMEEDYGKYVVGPLEWALARPEEEARWEAVKTVHAAPAYITPAEMAQVFQEVSGKTVNYHTVPDDQLYAFLQKLAGNRAAGCVVEMHKGIREVGYYGGDRLAESNTHLPRPARTFREALEAKPDLVQKVFGGEEQ</sequence>
<protein>
    <submittedName>
        <fullName evidence="1">Uncharacterized protein</fullName>
    </submittedName>
</protein>
<dbReference type="EMBL" id="JASBWV010000032">
    <property type="protein sequence ID" value="KAJ9117355.1"/>
    <property type="molecule type" value="Genomic_DNA"/>
</dbReference>
<reference evidence="1" key="1">
    <citation type="submission" date="2023-04" db="EMBL/GenBank/DDBJ databases">
        <title>Draft Genome sequencing of Naganishia species isolated from polar environments using Oxford Nanopore Technology.</title>
        <authorList>
            <person name="Leo P."/>
            <person name="Venkateswaran K."/>
        </authorList>
    </citation>
    <scope>NUCLEOTIDE SEQUENCE</scope>
    <source>
        <strain evidence="1">DBVPG 5303</strain>
    </source>
</reference>
<proteinExistence type="predicted"/>
<comment type="caution">
    <text evidence="1">The sequence shown here is derived from an EMBL/GenBank/DDBJ whole genome shotgun (WGS) entry which is preliminary data.</text>
</comment>
<accession>A0ACC2WZY7</accession>
<name>A0ACC2WZY7_9TREE</name>
<dbReference type="Proteomes" id="UP001234202">
    <property type="component" value="Unassembled WGS sequence"/>
</dbReference>
<keyword evidence="2" id="KW-1185">Reference proteome</keyword>
<organism evidence="1 2">
    <name type="scientific">Naganishia onofrii</name>
    <dbReference type="NCBI Taxonomy" id="1851511"/>
    <lineage>
        <taxon>Eukaryota</taxon>
        <taxon>Fungi</taxon>
        <taxon>Dikarya</taxon>
        <taxon>Basidiomycota</taxon>
        <taxon>Agaricomycotina</taxon>
        <taxon>Tremellomycetes</taxon>
        <taxon>Filobasidiales</taxon>
        <taxon>Filobasidiaceae</taxon>
        <taxon>Naganishia</taxon>
    </lineage>
</organism>
<evidence type="ECO:0000313" key="1">
    <source>
        <dbReference type="EMBL" id="KAJ9117355.1"/>
    </source>
</evidence>